<dbReference type="CDD" id="cd18808">
    <property type="entry name" value="SF1_C_Upf1"/>
    <property type="match status" value="1"/>
</dbReference>
<evidence type="ECO:0000313" key="10">
    <source>
        <dbReference type="EMBL" id="KAK7688479.1"/>
    </source>
</evidence>
<comment type="similarity">
    <text evidence="1">Belongs to the DNA2/NAM7 helicase family.</text>
</comment>
<sequence length="878" mass="98555">MHRCSLGALRRPASGFSVSYNTNISRYASHLALNPLTPELLDLTTSYNQDVQELESVPGARSNDSIIDPRSPNSRFDWRLRVAKTRTQHKVTSTQRPYRGPKRVQPPHVNLQPGERFFEEVQSYQKHFIPLLEAEQAEDEAVLRERLSSWSLERLRQEGYCMTGLSAYWMETTQFGRPLASFALGPGITLPEHRFENGTQVLLTRLDPLREEARRGSVVNSSGTQLRVCFQEMFDLDAGQWRLDVGRSSIVFDRMCAAIGQLNYDPALQEVQTGMEDSDRQFILQGTYLRDILLRSFRPPSDPSVDEKSESATPNNTMLADNRGIFKDDMFIQSWATRYSSPDPIVMEGDPVLKDLNSTQIRAIAMMIAHRFALIQGPPGTGKTKTIIETVRLLKEHFQTTFPILLCTYTNVAVDNLVEGLVTTGLKPLRIGYGGKVKEMLQETTLEAKVAAHKLSKDLKRVNDQAEAMEKKQRNLLIRISDLKAKKSAKLSERLGNMEMHAVSMERQMKALKGKAYGIYQEMLKDIVSKSDVVCTTCVTSASMALNVSDFPVVFVDEASMSTEPASLIPLMKGSQHVALIGDHKQLPPVITSLEAQAKGLGISLFERLAEEGVVPSIMLDTQYRMHPMISHFPSHEFYNFGLRNGTVDANGVIPAHLHPPDFSLPMHDPEEPTRPSVIFLDHQGSETMKDRSRVNINEAHLVCSIVEDLLLNNKDMRGHDIGVIAPYVAQISMLNRFLTTDVKYKQRFESVLGSHRAMQLPHIEVKTVDGFEGREKDVIIFSTVRNNSSGHIGFLADRRRLNVGLTRAKRGLFVLGNIETLKAGKTGRGGDVASAMMKVGKGAEAWRRYAKFLHEERLIVKLQGERLQKVLYGNVLS</sequence>
<evidence type="ECO:0000256" key="2">
    <source>
        <dbReference type="ARBA" id="ARBA00022741"/>
    </source>
</evidence>
<dbReference type="AlphaFoldDB" id="A0AAW0GEQ3"/>
<dbReference type="InterPro" id="IPR041677">
    <property type="entry name" value="DNA2/NAM7_AAA_11"/>
</dbReference>
<evidence type="ECO:0000256" key="1">
    <source>
        <dbReference type="ARBA" id="ARBA00007913"/>
    </source>
</evidence>
<dbReference type="GO" id="GO:0005524">
    <property type="term" value="F:ATP binding"/>
    <property type="evidence" value="ECO:0007669"/>
    <property type="project" value="UniProtKB-KW"/>
</dbReference>
<evidence type="ECO:0000256" key="7">
    <source>
        <dbReference type="SAM" id="MobiDB-lite"/>
    </source>
</evidence>
<dbReference type="Pfam" id="PF13087">
    <property type="entry name" value="AAA_12"/>
    <property type="match status" value="1"/>
</dbReference>
<evidence type="ECO:0008006" key="12">
    <source>
        <dbReference type="Google" id="ProtNLM"/>
    </source>
</evidence>
<keyword evidence="2" id="KW-0547">Nucleotide-binding</keyword>
<dbReference type="SUPFAM" id="SSF52540">
    <property type="entry name" value="P-loop containing nucleoside triphosphate hydrolases"/>
    <property type="match status" value="1"/>
</dbReference>
<dbReference type="GO" id="GO:0016787">
    <property type="term" value="F:hydrolase activity"/>
    <property type="evidence" value="ECO:0007669"/>
    <property type="project" value="UniProtKB-KW"/>
</dbReference>
<feature type="domain" description="DNA2/NAM7 helicase-like C-terminal" evidence="9">
    <location>
        <begin position="602"/>
        <end position="819"/>
    </location>
</feature>
<comment type="caution">
    <text evidence="10">The sequence shown here is derived from an EMBL/GenBank/DDBJ whole genome shotgun (WGS) entry which is preliminary data.</text>
</comment>
<keyword evidence="5" id="KW-0067">ATP-binding</keyword>
<feature type="coiled-coil region" evidence="6">
    <location>
        <begin position="452"/>
        <end position="486"/>
    </location>
</feature>
<proteinExistence type="inferred from homology"/>
<evidence type="ECO:0000256" key="3">
    <source>
        <dbReference type="ARBA" id="ARBA00022801"/>
    </source>
</evidence>
<reference evidence="10 11" key="1">
    <citation type="submission" date="2022-09" db="EMBL/GenBank/DDBJ databases">
        <authorList>
            <person name="Palmer J.M."/>
        </authorList>
    </citation>
    <scope>NUCLEOTIDE SEQUENCE [LARGE SCALE GENOMIC DNA]</scope>
    <source>
        <strain evidence="10 11">DSM 7382</strain>
    </source>
</reference>
<dbReference type="InterPro" id="IPR027417">
    <property type="entry name" value="P-loop_NTPase"/>
</dbReference>
<dbReference type="Gene3D" id="3.40.50.300">
    <property type="entry name" value="P-loop containing nucleotide triphosphate hydrolases"/>
    <property type="match status" value="2"/>
</dbReference>
<dbReference type="EMBL" id="JASBNA010000010">
    <property type="protein sequence ID" value="KAK7688479.1"/>
    <property type="molecule type" value="Genomic_DNA"/>
</dbReference>
<evidence type="ECO:0000256" key="5">
    <source>
        <dbReference type="ARBA" id="ARBA00022840"/>
    </source>
</evidence>
<dbReference type="PANTHER" id="PTHR10887:SF517">
    <property type="entry name" value="RNA HELICASE NONSENSE MRNA REDUCING FACTOR"/>
    <property type="match status" value="1"/>
</dbReference>
<evidence type="ECO:0000259" key="9">
    <source>
        <dbReference type="Pfam" id="PF13087"/>
    </source>
</evidence>
<evidence type="ECO:0000259" key="8">
    <source>
        <dbReference type="Pfam" id="PF13086"/>
    </source>
</evidence>
<name>A0AAW0GEQ3_9APHY</name>
<evidence type="ECO:0000256" key="4">
    <source>
        <dbReference type="ARBA" id="ARBA00022806"/>
    </source>
</evidence>
<dbReference type="InterPro" id="IPR041679">
    <property type="entry name" value="DNA2/NAM7-like_C"/>
</dbReference>
<keyword evidence="4" id="KW-0347">Helicase</keyword>
<dbReference type="GO" id="GO:0005737">
    <property type="term" value="C:cytoplasm"/>
    <property type="evidence" value="ECO:0007669"/>
    <property type="project" value="TreeGrafter"/>
</dbReference>
<gene>
    <name evidence="10" type="ORF">QCA50_008017</name>
</gene>
<feature type="region of interest" description="Disordered" evidence="7">
    <location>
        <begin position="89"/>
        <end position="110"/>
    </location>
</feature>
<keyword evidence="3" id="KW-0378">Hydrolase</keyword>
<dbReference type="GO" id="GO:0000184">
    <property type="term" value="P:nuclear-transcribed mRNA catabolic process, nonsense-mediated decay"/>
    <property type="evidence" value="ECO:0007669"/>
    <property type="project" value="TreeGrafter"/>
</dbReference>
<feature type="domain" description="DNA2/NAM7 helicase helicase" evidence="8">
    <location>
        <begin position="356"/>
        <end position="593"/>
    </location>
</feature>
<dbReference type="GO" id="GO:0005694">
    <property type="term" value="C:chromosome"/>
    <property type="evidence" value="ECO:0007669"/>
    <property type="project" value="UniProtKB-ARBA"/>
</dbReference>
<evidence type="ECO:0000313" key="11">
    <source>
        <dbReference type="Proteomes" id="UP001385951"/>
    </source>
</evidence>
<dbReference type="InterPro" id="IPR047187">
    <property type="entry name" value="SF1_C_Upf1"/>
</dbReference>
<evidence type="ECO:0000256" key="6">
    <source>
        <dbReference type="SAM" id="Coils"/>
    </source>
</evidence>
<protein>
    <recommendedName>
        <fullName evidence="12">P-loop containing nucleoside triphosphate hydrolase protein</fullName>
    </recommendedName>
</protein>
<keyword evidence="6" id="KW-0175">Coiled coil</keyword>
<keyword evidence="11" id="KW-1185">Reference proteome</keyword>
<dbReference type="Proteomes" id="UP001385951">
    <property type="component" value="Unassembled WGS sequence"/>
</dbReference>
<dbReference type="PANTHER" id="PTHR10887">
    <property type="entry name" value="DNA2/NAM7 HELICASE FAMILY"/>
    <property type="match status" value="1"/>
</dbReference>
<dbReference type="Gene3D" id="2.40.30.270">
    <property type="match status" value="1"/>
</dbReference>
<dbReference type="InterPro" id="IPR045055">
    <property type="entry name" value="DNA2/NAM7-like"/>
</dbReference>
<dbReference type="Pfam" id="PF13086">
    <property type="entry name" value="AAA_11"/>
    <property type="match status" value="1"/>
</dbReference>
<dbReference type="FunFam" id="3.40.50.300:FF:000326">
    <property type="entry name" value="P-loop containing nucleoside triphosphate hydrolase"/>
    <property type="match status" value="1"/>
</dbReference>
<organism evidence="10 11">
    <name type="scientific">Cerrena zonata</name>
    <dbReference type="NCBI Taxonomy" id="2478898"/>
    <lineage>
        <taxon>Eukaryota</taxon>
        <taxon>Fungi</taxon>
        <taxon>Dikarya</taxon>
        <taxon>Basidiomycota</taxon>
        <taxon>Agaricomycotina</taxon>
        <taxon>Agaricomycetes</taxon>
        <taxon>Polyporales</taxon>
        <taxon>Cerrenaceae</taxon>
        <taxon>Cerrena</taxon>
    </lineage>
</organism>
<accession>A0AAW0GEQ3</accession>
<dbReference type="GO" id="GO:0003724">
    <property type="term" value="F:RNA helicase activity"/>
    <property type="evidence" value="ECO:0007669"/>
    <property type="project" value="TreeGrafter"/>
</dbReference>